<dbReference type="AlphaFoldDB" id="X1VSV3"/>
<organism evidence="1">
    <name type="scientific">marine sediment metagenome</name>
    <dbReference type="NCBI Taxonomy" id="412755"/>
    <lineage>
        <taxon>unclassified sequences</taxon>
        <taxon>metagenomes</taxon>
        <taxon>ecological metagenomes</taxon>
    </lineage>
</organism>
<dbReference type="EMBL" id="BARW01028437">
    <property type="protein sequence ID" value="GAJ12900.1"/>
    <property type="molecule type" value="Genomic_DNA"/>
</dbReference>
<reference evidence="1" key="1">
    <citation type="journal article" date="2014" name="Front. Microbiol.">
        <title>High frequency of phylogenetically diverse reductive dehalogenase-homologous genes in deep subseafloor sedimentary metagenomes.</title>
        <authorList>
            <person name="Kawai M."/>
            <person name="Futagami T."/>
            <person name="Toyoda A."/>
            <person name="Takaki Y."/>
            <person name="Nishi S."/>
            <person name="Hori S."/>
            <person name="Arai W."/>
            <person name="Tsubouchi T."/>
            <person name="Morono Y."/>
            <person name="Uchiyama I."/>
            <person name="Ito T."/>
            <person name="Fujiyama A."/>
            <person name="Inagaki F."/>
            <person name="Takami H."/>
        </authorList>
    </citation>
    <scope>NUCLEOTIDE SEQUENCE</scope>
    <source>
        <strain evidence="1">Expedition CK06-06</strain>
    </source>
</reference>
<comment type="caution">
    <text evidence="1">The sequence shown here is derived from an EMBL/GenBank/DDBJ whole genome shotgun (WGS) entry which is preliminary data.</text>
</comment>
<proteinExistence type="predicted"/>
<protein>
    <submittedName>
        <fullName evidence="1">Uncharacterized protein</fullName>
    </submittedName>
</protein>
<sequence length="71" mass="8084">PQQAVQLVDEKGDVLRTSSPHRNAEAMSRHFWDVKELRGYRCTIRVLDVGASGWAHINVDDFIGLRYSSPM</sequence>
<evidence type="ECO:0000313" key="1">
    <source>
        <dbReference type="EMBL" id="GAJ12900.1"/>
    </source>
</evidence>
<gene>
    <name evidence="1" type="ORF">S12H4_45908</name>
</gene>
<name>X1VSV3_9ZZZZ</name>
<accession>X1VSV3</accession>
<feature type="non-terminal residue" evidence="1">
    <location>
        <position position="1"/>
    </location>
</feature>